<evidence type="ECO:0000259" key="1">
    <source>
        <dbReference type="SMART" id="SM00287"/>
    </source>
</evidence>
<dbReference type="Proteomes" id="UP000252694">
    <property type="component" value="Unassembled WGS sequence"/>
</dbReference>
<dbReference type="SMART" id="SM00287">
    <property type="entry name" value="SH3b"/>
    <property type="match status" value="1"/>
</dbReference>
<dbReference type="RefSeq" id="WP_000749909.1">
    <property type="nucleotide sequence ID" value="NZ_AP024415.1"/>
</dbReference>
<evidence type="ECO:0000313" key="7">
    <source>
        <dbReference type="EMBL" id="SST18284.1"/>
    </source>
</evidence>
<evidence type="ECO:0000313" key="5">
    <source>
        <dbReference type="EMBL" id="PRN30985.1"/>
    </source>
</evidence>
<evidence type="ECO:0000313" key="2">
    <source>
        <dbReference type="EMBL" id="MBD0220852.1"/>
    </source>
</evidence>
<name>A0A059ZV80_ACIBA</name>
<gene>
    <name evidence="5" type="ORF">B9W25_17400</name>
    <name evidence="4" type="ORF">FPK63_10320</name>
    <name evidence="3" type="ORF">FPK87_18375</name>
    <name evidence="6" type="ORF">FQZ18_13810</name>
    <name evidence="2" type="ORF">IAG11_13190</name>
    <name evidence="7" type="ORF">SAMEA104305318_00710</name>
</gene>
<dbReference type="EMBL" id="JACSVK010000034">
    <property type="protein sequence ID" value="MBD0220852.1"/>
    <property type="molecule type" value="Genomic_DNA"/>
</dbReference>
<dbReference type="EMBL" id="UFMQ01000002">
    <property type="protein sequence ID" value="SST18284.1"/>
    <property type="molecule type" value="Genomic_DNA"/>
</dbReference>
<dbReference type="GeneID" id="92893053"/>
<reference evidence="3" key="3">
    <citation type="submission" date="2019-07" db="EMBL/GenBank/DDBJ databases">
        <title>Biological characteristics of mucoid Acinetobacter baumannii from a general hospital in China.</title>
        <authorList>
            <person name="Hua X."/>
            <person name="Yu Y."/>
        </authorList>
    </citation>
    <scope>NUCLEOTIDE SEQUENCE [LARGE SCALE GENOMIC DNA]</scope>
    <source>
        <strain evidence="3">N41</strain>
        <strain evidence="4">N8</strain>
    </source>
</reference>
<evidence type="ECO:0000313" key="8">
    <source>
        <dbReference type="Proteomes" id="UP000237823"/>
    </source>
</evidence>
<sequence length="173" mass="19093">MKKSTLGWGAAGLVALGIFGSGNDNSPKQTSDSENAQSAVEEVIESKYINTNSLNIRDKPNGQVVGKLGRGEKVDIYEMKGNWARISLNSSSPQWLSTKLLCETDGCFKQKSRSTTSNNYQALKSHPHHSERKQKKTYYDSDCSCAVVDYCVGPRGGHYCITSGGNKRYKPRY</sequence>
<dbReference type="EMBL" id="VMAF01000012">
    <property type="protein sequence ID" value="MDR8431468.1"/>
    <property type="molecule type" value="Genomic_DNA"/>
</dbReference>
<evidence type="ECO:0000313" key="3">
    <source>
        <dbReference type="EMBL" id="MDR8262416.1"/>
    </source>
</evidence>
<dbReference type="Pfam" id="PF08239">
    <property type="entry name" value="SH3_3"/>
    <property type="match status" value="1"/>
</dbReference>
<dbReference type="KEGG" id="abw:BL01_18570"/>
<dbReference type="EMBL" id="NEPB01000058">
    <property type="protein sequence ID" value="PRN30985.1"/>
    <property type="molecule type" value="Genomic_DNA"/>
</dbReference>
<dbReference type="Proteomes" id="UP000237823">
    <property type="component" value="Unassembled WGS sequence"/>
</dbReference>
<dbReference type="Gene3D" id="2.30.30.40">
    <property type="entry name" value="SH3 Domains"/>
    <property type="match status" value="1"/>
</dbReference>
<reference evidence="2" key="4">
    <citation type="submission" date="2020-08" db="EMBL/GenBank/DDBJ databases">
        <title>Diversity of carbapenem-resistant Acinetobacter baumannii and bacteriophage-mediated spread of the Oxa23 carbapenemase.</title>
        <authorList>
            <person name="Abouelfetouh A."/>
            <person name="Mattock J."/>
            <person name="Turner D."/>
            <person name="Li E."/>
            <person name="Evans B.A."/>
        </authorList>
    </citation>
    <scope>NUCLEOTIDE SEQUENCE</scope>
    <source>
        <strain evidence="2">A86</strain>
    </source>
</reference>
<accession>A0A059ZV80</accession>
<evidence type="ECO:0000313" key="6">
    <source>
        <dbReference type="EMBL" id="QNV20823.1"/>
    </source>
</evidence>
<proteinExistence type="predicted"/>
<feature type="domain" description="SH3b" evidence="1">
    <location>
        <begin position="44"/>
        <end position="104"/>
    </location>
</feature>
<evidence type="ECO:0000313" key="9">
    <source>
        <dbReference type="Proteomes" id="UP000252694"/>
    </source>
</evidence>
<protein>
    <submittedName>
        <fullName evidence="2">SH3 domain-containing protein</fullName>
    </submittedName>
</protein>
<reference evidence="6 10" key="5">
    <citation type="submission" date="2020-09" db="EMBL/GenBank/DDBJ databases">
        <title>Carbapenem-Resistant Acinetobacter baumannii devoid of typical resistance factors.</title>
        <authorList>
            <person name="Hoffmann M."/>
            <person name="Luo Y."/>
            <person name="Strain E."/>
            <person name="Rand H."/>
            <person name="Javkar K.G."/>
        </authorList>
    </citation>
    <scope>NUCLEOTIDE SEQUENCE [LARGE SCALE GENOMIC DNA]</scope>
    <source>
        <strain evidence="6 10">CFSAN093705</strain>
    </source>
</reference>
<evidence type="ECO:0000313" key="10">
    <source>
        <dbReference type="Proteomes" id="UP000516419"/>
    </source>
</evidence>
<dbReference type="EMBL" id="VMBB01000037">
    <property type="protein sequence ID" value="MDR8262416.1"/>
    <property type="molecule type" value="Genomic_DNA"/>
</dbReference>
<dbReference type="EMBL" id="CP061525">
    <property type="protein sequence ID" value="QNV20823.1"/>
    <property type="molecule type" value="Genomic_DNA"/>
</dbReference>
<evidence type="ECO:0000313" key="4">
    <source>
        <dbReference type="EMBL" id="MDR8431468.1"/>
    </source>
</evidence>
<dbReference type="Proteomes" id="UP000516419">
    <property type="component" value="Chromosome"/>
</dbReference>
<reference evidence="5 8" key="1">
    <citation type="submission" date="2017-04" db="EMBL/GenBank/DDBJ databases">
        <title>Comparison of Acinetobacter baumannii whole genome sequences from two major hospitals in Kuwait.</title>
        <authorList>
            <person name="Nasser K."/>
            <person name="Habibi N."/>
            <person name="Khan M.W."/>
            <person name="Purohit P."/>
            <person name="Al-Obaid I."/>
            <person name="Dhar R."/>
            <person name="Al-Fouzan W."/>
            <person name="Mustafa A.S."/>
        </authorList>
    </citation>
    <scope>NUCLEOTIDE SEQUENCE [LARGE SCALE GENOMIC DNA]</scope>
    <source>
        <strain evidence="5 8">KUFAR57</strain>
    </source>
</reference>
<dbReference type="STRING" id="1096995.BJAB07104_01190"/>
<dbReference type="Proteomes" id="UP000634608">
    <property type="component" value="Unassembled WGS sequence"/>
</dbReference>
<organism evidence="5 8">
    <name type="scientific">Acinetobacter baumannii</name>
    <dbReference type="NCBI Taxonomy" id="470"/>
    <lineage>
        <taxon>Bacteria</taxon>
        <taxon>Pseudomonadati</taxon>
        <taxon>Pseudomonadota</taxon>
        <taxon>Gammaproteobacteria</taxon>
        <taxon>Moraxellales</taxon>
        <taxon>Moraxellaceae</taxon>
        <taxon>Acinetobacter</taxon>
        <taxon>Acinetobacter calcoaceticus/baumannii complex</taxon>
    </lineage>
</organism>
<dbReference type="InterPro" id="IPR003646">
    <property type="entry name" value="SH3-like_bac-type"/>
</dbReference>
<reference evidence="7 9" key="2">
    <citation type="submission" date="2018-07" db="EMBL/GenBank/DDBJ databases">
        <authorList>
            <consortium name="Pathogen Informatics"/>
        </authorList>
    </citation>
    <scope>NUCLEOTIDE SEQUENCE [LARGE SCALE GENOMIC DNA]</scope>
    <source>
        <strain evidence="7 9">4300STDY7045823</strain>
    </source>
</reference>
<dbReference type="AlphaFoldDB" id="A0A059ZV80"/>